<protein>
    <submittedName>
        <fullName evidence="1">Uncharacterized protein</fullName>
    </submittedName>
</protein>
<dbReference type="Proteomes" id="UP001152885">
    <property type="component" value="Unassembled WGS sequence"/>
</dbReference>
<dbReference type="EMBL" id="CANTUO010000007">
    <property type="protein sequence ID" value="CAI5760807.1"/>
    <property type="molecule type" value="Genomic_DNA"/>
</dbReference>
<evidence type="ECO:0000313" key="2">
    <source>
        <dbReference type="Proteomes" id="UP001152885"/>
    </source>
</evidence>
<accession>A0A9W4XFT2</accession>
<name>A0A9W4XFT2_9ASCO</name>
<dbReference type="InterPro" id="IPR020301">
    <property type="entry name" value="Mrx7"/>
</dbReference>
<keyword evidence="2" id="KW-1185">Reference proteome</keyword>
<proteinExistence type="predicted"/>
<dbReference type="AlphaFoldDB" id="A0A9W4XFT2"/>
<sequence length="81" mass="10041">MRPPPSSLHEFLYRKLIDSPGFNNWVRKIHARINRIPYQEYPDSAHLKEFDKHNYKPTSIQKLNAFRRIWLQEMRDTFRIW</sequence>
<dbReference type="OrthoDB" id="4138121at2759"/>
<reference evidence="1" key="1">
    <citation type="submission" date="2022-12" db="EMBL/GenBank/DDBJ databases">
        <authorList>
            <person name="Brejova B."/>
        </authorList>
    </citation>
    <scope>NUCLEOTIDE SEQUENCE</scope>
</reference>
<comment type="caution">
    <text evidence="1">The sequence shown here is derived from an EMBL/GenBank/DDBJ whole genome shotgun (WGS) entry which is preliminary data.</text>
</comment>
<evidence type="ECO:0000313" key="1">
    <source>
        <dbReference type="EMBL" id="CAI5760807.1"/>
    </source>
</evidence>
<gene>
    <name evidence="1" type="ORF">CANVERA_P5315</name>
</gene>
<organism evidence="1 2">
    <name type="scientific">Candida verbasci</name>
    <dbReference type="NCBI Taxonomy" id="1227364"/>
    <lineage>
        <taxon>Eukaryota</taxon>
        <taxon>Fungi</taxon>
        <taxon>Dikarya</taxon>
        <taxon>Ascomycota</taxon>
        <taxon>Saccharomycotina</taxon>
        <taxon>Pichiomycetes</taxon>
        <taxon>Debaryomycetaceae</taxon>
        <taxon>Candida/Lodderomyces clade</taxon>
        <taxon>Candida</taxon>
    </lineage>
</organism>
<dbReference type="Pfam" id="PF10906">
    <property type="entry name" value="Mrx7"/>
    <property type="match status" value="1"/>
</dbReference>